<organism evidence="2 3">
    <name type="scientific">Triparma strigata</name>
    <dbReference type="NCBI Taxonomy" id="1606541"/>
    <lineage>
        <taxon>Eukaryota</taxon>
        <taxon>Sar</taxon>
        <taxon>Stramenopiles</taxon>
        <taxon>Ochrophyta</taxon>
        <taxon>Bolidophyceae</taxon>
        <taxon>Parmales</taxon>
        <taxon>Triparmaceae</taxon>
        <taxon>Triparma</taxon>
    </lineage>
</organism>
<keyword evidence="3" id="KW-1185">Reference proteome</keyword>
<evidence type="ECO:0000313" key="3">
    <source>
        <dbReference type="Proteomes" id="UP001165085"/>
    </source>
</evidence>
<name>A0A9W7BQX9_9STRA</name>
<gene>
    <name evidence="2" type="ORF">TrST_g11945</name>
</gene>
<evidence type="ECO:0000313" key="2">
    <source>
        <dbReference type="EMBL" id="GMH92107.1"/>
    </source>
</evidence>
<protein>
    <submittedName>
        <fullName evidence="2">Uncharacterized protein</fullName>
    </submittedName>
</protein>
<feature type="region of interest" description="Disordered" evidence="1">
    <location>
        <begin position="147"/>
        <end position="173"/>
    </location>
</feature>
<dbReference type="EMBL" id="BRXY01000394">
    <property type="protein sequence ID" value="GMH92107.1"/>
    <property type="molecule type" value="Genomic_DNA"/>
</dbReference>
<dbReference type="OrthoDB" id="10531502at2759"/>
<reference evidence="3" key="1">
    <citation type="journal article" date="2023" name="Commun. Biol.">
        <title>Genome analysis of Parmales, the sister group of diatoms, reveals the evolutionary specialization of diatoms from phago-mixotrophs to photoautotrophs.</title>
        <authorList>
            <person name="Ban H."/>
            <person name="Sato S."/>
            <person name="Yoshikawa S."/>
            <person name="Yamada K."/>
            <person name="Nakamura Y."/>
            <person name="Ichinomiya M."/>
            <person name="Sato N."/>
            <person name="Blanc-Mathieu R."/>
            <person name="Endo H."/>
            <person name="Kuwata A."/>
            <person name="Ogata H."/>
        </authorList>
    </citation>
    <scope>NUCLEOTIDE SEQUENCE [LARGE SCALE GENOMIC DNA]</scope>
    <source>
        <strain evidence="3">NIES 3701</strain>
    </source>
</reference>
<evidence type="ECO:0000256" key="1">
    <source>
        <dbReference type="SAM" id="MobiDB-lite"/>
    </source>
</evidence>
<comment type="caution">
    <text evidence="2">The sequence shown here is derived from an EMBL/GenBank/DDBJ whole genome shotgun (WGS) entry which is preliminary data.</text>
</comment>
<proteinExistence type="predicted"/>
<accession>A0A9W7BQX9</accession>
<sequence>MISGVSALLRAESAPPISIGRPDVRLPAAVNRSTSMDNLLCGHVLSSSPDSVAVSIDESSLGFPPHMEDVVQVKSDDDVSEGQRVTSESKKYSGYKLTTDRSYLTRLGFVGEEQGAVKAKKRYAGYNRGQHWDRSYLKKLGFQGQVSEEKEDVKEDPELERTRSAAPRGNTYPSLAEKRYTGYKLTTDRSYLKRLGYVGGEAGGCVGVR</sequence>
<dbReference type="Proteomes" id="UP001165085">
    <property type="component" value="Unassembled WGS sequence"/>
</dbReference>
<dbReference type="AlphaFoldDB" id="A0A9W7BQX9"/>